<dbReference type="WBParaSite" id="EN70_1674">
    <property type="protein sequence ID" value="EN70_1674"/>
    <property type="gene ID" value="EN70_1674"/>
</dbReference>
<sequence>MDYFFISSYRALPMLYEYESPNHELNRPNRILHYRDGKITPRDLENALELVSRMNFIDDQHTEYFAMHLWTPGQVILFGREKPVNVITAASSRCRCRCSVLIFTSHEDHLVIEEEFVSANDPFQPDESPMNGVIIPYDLSLSSYDHCLSRFIDSALVIFDINRSKL</sequence>
<keyword evidence="1" id="KW-1185">Reference proteome</keyword>
<name>A0A1I7VEJ8_LOALO</name>
<organism evidence="1 2">
    <name type="scientific">Loa loa</name>
    <name type="common">Eye worm</name>
    <name type="synonym">Filaria loa</name>
    <dbReference type="NCBI Taxonomy" id="7209"/>
    <lineage>
        <taxon>Eukaryota</taxon>
        <taxon>Metazoa</taxon>
        <taxon>Ecdysozoa</taxon>
        <taxon>Nematoda</taxon>
        <taxon>Chromadorea</taxon>
        <taxon>Rhabditida</taxon>
        <taxon>Spirurina</taxon>
        <taxon>Spiruromorpha</taxon>
        <taxon>Filarioidea</taxon>
        <taxon>Onchocercidae</taxon>
        <taxon>Loa</taxon>
    </lineage>
</organism>
<reference evidence="2" key="2">
    <citation type="submission" date="2016-11" db="UniProtKB">
        <authorList>
            <consortium name="WormBaseParasite"/>
        </authorList>
    </citation>
    <scope>IDENTIFICATION</scope>
</reference>
<dbReference type="Proteomes" id="UP000095285">
    <property type="component" value="Unassembled WGS sequence"/>
</dbReference>
<reference evidence="1" key="1">
    <citation type="submission" date="2012-04" db="EMBL/GenBank/DDBJ databases">
        <title>The Genome Sequence of Loa loa.</title>
        <authorList>
            <consortium name="The Broad Institute Genome Sequencing Platform"/>
            <consortium name="Broad Institute Genome Sequencing Center for Infectious Disease"/>
            <person name="Nutman T.B."/>
            <person name="Fink D.L."/>
            <person name="Russ C."/>
            <person name="Young S."/>
            <person name="Zeng Q."/>
            <person name="Gargeya S."/>
            <person name="Alvarado L."/>
            <person name="Berlin A."/>
            <person name="Chapman S.B."/>
            <person name="Chen Z."/>
            <person name="Freedman E."/>
            <person name="Gellesch M."/>
            <person name="Goldberg J."/>
            <person name="Griggs A."/>
            <person name="Gujja S."/>
            <person name="Heilman E.R."/>
            <person name="Heiman D."/>
            <person name="Howarth C."/>
            <person name="Mehta T."/>
            <person name="Neiman D."/>
            <person name="Pearson M."/>
            <person name="Roberts A."/>
            <person name="Saif S."/>
            <person name="Shea T."/>
            <person name="Shenoy N."/>
            <person name="Sisk P."/>
            <person name="Stolte C."/>
            <person name="Sykes S."/>
            <person name="White J."/>
            <person name="Yandava C."/>
            <person name="Haas B."/>
            <person name="Henn M.R."/>
            <person name="Nusbaum C."/>
            <person name="Birren B."/>
        </authorList>
    </citation>
    <scope>NUCLEOTIDE SEQUENCE [LARGE SCALE GENOMIC DNA]</scope>
</reference>
<evidence type="ECO:0000313" key="1">
    <source>
        <dbReference type="Proteomes" id="UP000095285"/>
    </source>
</evidence>
<dbReference type="AlphaFoldDB" id="A0A1I7VEJ8"/>
<evidence type="ECO:0000313" key="2">
    <source>
        <dbReference type="WBParaSite" id="EN70_1674"/>
    </source>
</evidence>
<proteinExistence type="predicted"/>
<protein>
    <submittedName>
        <fullName evidence="2">DUF295 domain-containing protein</fullName>
    </submittedName>
</protein>
<accession>A0A1I7VEJ8</accession>